<dbReference type="InterPro" id="IPR050836">
    <property type="entry name" value="SDS22/Internalin_LRR"/>
</dbReference>
<reference evidence="4" key="2">
    <citation type="submission" date="2010-04" db="EMBL/GenBank/DDBJ databases">
        <authorList>
            <person name="Buell R."/>
            <person name="Hamilton J."/>
            <person name="Hostetler J."/>
        </authorList>
    </citation>
    <scope>NUCLEOTIDE SEQUENCE [LARGE SCALE GENOMIC DNA]</scope>
    <source>
        <strain evidence="4">DAOM:BR144</strain>
    </source>
</reference>
<organism evidence="3 4">
    <name type="scientific">Globisporangium ultimum (strain ATCC 200006 / CBS 805.95 / DAOM BR144)</name>
    <name type="common">Pythium ultimum</name>
    <dbReference type="NCBI Taxonomy" id="431595"/>
    <lineage>
        <taxon>Eukaryota</taxon>
        <taxon>Sar</taxon>
        <taxon>Stramenopiles</taxon>
        <taxon>Oomycota</taxon>
        <taxon>Peronosporomycetes</taxon>
        <taxon>Pythiales</taxon>
        <taxon>Pythiaceae</taxon>
        <taxon>Globisporangium</taxon>
    </lineage>
</organism>
<dbReference type="InterPro" id="IPR001611">
    <property type="entry name" value="Leu-rich_rpt"/>
</dbReference>
<keyword evidence="1" id="KW-0433">Leucine-rich repeat</keyword>
<name>K3WUA4_GLOUD</name>
<dbReference type="VEuPathDB" id="FungiDB:PYU1_G008535"/>
<dbReference type="EMBL" id="GL376613">
    <property type="status" value="NOT_ANNOTATED_CDS"/>
    <property type="molecule type" value="Genomic_DNA"/>
</dbReference>
<sequence length="133" mass="14197">MDEAVVVDSGGEANVQAYMEGLSRLDRVVDDSGYAFTALDVVGKELVSLAPIVNYPHLLFVNVAENQITDVAPLEKLPYLVCVNLSDNALAAPVALPQQSHLQALDVSQNQIPTLQGFQSKSLSSLNINGNTC</sequence>
<accession>K3WUA4</accession>
<dbReference type="eggNOG" id="KOG0531">
    <property type="taxonomic scope" value="Eukaryota"/>
</dbReference>
<dbReference type="Gene3D" id="3.80.10.10">
    <property type="entry name" value="Ribonuclease Inhibitor"/>
    <property type="match status" value="1"/>
</dbReference>
<evidence type="ECO:0000256" key="1">
    <source>
        <dbReference type="ARBA" id="ARBA00022614"/>
    </source>
</evidence>
<dbReference type="EnsemblProtists" id="PYU1_T008551">
    <property type="protein sequence ID" value="PYU1_T008551"/>
    <property type="gene ID" value="PYU1_G008535"/>
</dbReference>
<dbReference type="SUPFAM" id="SSF52058">
    <property type="entry name" value="L domain-like"/>
    <property type="match status" value="1"/>
</dbReference>
<evidence type="ECO:0008006" key="5">
    <source>
        <dbReference type="Google" id="ProtNLM"/>
    </source>
</evidence>
<proteinExistence type="predicted"/>
<dbReference type="InParanoid" id="K3WUA4"/>
<dbReference type="PANTHER" id="PTHR46652">
    <property type="entry name" value="LEUCINE-RICH REPEAT AND IQ DOMAIN-CONTAINING PROTEIN 1-RELATED"/>
    <property type="match status" value="1"/>
</dbReference>
<dbReference type="HOGENOM" id="CLU_1910853_0_0_1"/>
<evidence type="ECO:0000256" key="2">
    <source>
        <dbReference type="ARBA" id="ARBA00022737"/>
    </source>
</evidence>
<keyword evidence="2" id="KW-0677">Repeat</keyword>
<dbReference type="InterPro" id="IPR032675">
    <property type="entry name" value="LRR_dom_sf"/>
</dbReference>
<reference evidence="3" key="3">
    <citation type="submission" date="2015-02" db="UniProtKB">
        <authorList>
            <consortium name="EnsemblProtists"/>
        </authorList>
    </citation>
    <scope>IDENTIFICATION</scope>
    <source>
        <strain evidence="3">DAOM BR144</strain>
    </source>
</reference>
<dbReference type="Proteomes" id="UP000019132">
    <property type="component" value="Unassembled WGS sequence"/>
</dbReference>
<dbReference type="STRING" id="431595.K3WUA4"/>
<keyword evidence="4" id="KW-1185">Reference proteome</keyword>
<reference evidence="4" key="1">
    <citation type="journal article" date="2010" name="Genome Biol.">
        <title>Genome sequence of the necrotrophic plant pathogen Pythium ultimum reveals original pathogenicity mechanisms and effector repertoire.</title>
        <authorList>
            <person name="Levesque C.A."/>
            <person name="Brouwer H."/>
            <person name="Cano L."/>
            <person name="Hamilton J.P."/>
            <person name="Holt C."/>
            <person name="Huitema E."/>
            <person name="Raffaele S."/>
            <person name="Robideau G.P."/>
            <person name="Thines M."/>
            <person name="Win J."/>
            <person name="Zerillo M.M."/>
            <person name="Beakes G.W."/>
            <person name="Boore J.L."/>
            <person name="Busam D."/>
            <person name="Dumas B."/>
            <person name="Ferriera S."/>
            <person name="Fuerstenberg S.I."/>
            <person name="Gachon C.M."/>
            <person name="Gaulin E."/>
            <person name="Govers F."/>
            <person name="Grenville-Briggs L."/>
            <person name="Horner N."/>
            <person name="Hostetler J."/>
            <person name="Jiang R.H."/>
            <person name="Johnson J."/>
            <person name="Krajaejun T."/>
            <person name="Lin H."/>
            <person name="Meijer H.J."/>
            <person name="Moore B."/>
            <person name="Morris P."/>
            <person name="Phuntmart V."/>
            <person name="Puiu D."/>
            <person name="Shetty J."/>
            <person name="Stajich J.E."/>
            <person name="Tripathy S."/>
            <person name="Wawra S."/>
            <person name="van West P."/>
            <person name="Whitty B.R."/>
            <person name="Coutinho P.M."/>
            <person name="Henrissat B."/>
            <person name="Martin F."/>
            <person name="Thomas P.D."/>
            <person name="Tyler B.M."/>
            <person name="De Vries R.P."/>
            <person name="Kamoun S."/>
            <person name="Yandell M."/>
            <person name="Tisserat N."/>
            <person name="Buell C.R."/>
        </authorList>
    </citation>
    <scope>NUCLEOTIDE SEQUENCE</scope>
    <source>
        <strain evidence="4">DAOM:BR144</strain>
    </source>
</reference>
<dbReference type="AlphaFoldDB" id="K3WUA4"/>
<evidence type="ECO:0000313" key="3">
    <source>
        <dbReference type="EnsemblProtists" id="PYU1_T008551"/>
    </source>
</evidence>
<dbReference type="Pfam" id="PF13516">
    <property type="entry name" value="LRR_6"/>
    <property type="match status" value="1"/>
</dbReference>
<evidence type="ECO:0000313" key="4">
    <source>
        <dbReference type="Proteomes" id="UP000019132"/>
    </source>
</evidence>
<dbReference type="PANTHER" id="PTHR46652:SF3">
    <property type="entry name" value="LEUCINE-RICH REPEAT-CONTAINING PROTEIN 9"/>
    <property type="match status" value="1"/>
</dbReference>
<protein>
    <recommendedName>
        <fullName evidence="5">U2A'/phosphoprotein 32 family A C-terminal domain-containing protein</fullName>
    </recommendedName>
</protein>